<protein>
    <submittedName>
        <fullName evidence="1">Uncharacterized protein</fullName>
    </submittedName>
</protein>
<dbReference type="KEGG" id="vg:13993698"/>
<gene>
    <name evidence="1" type="ORF">GAP31_085</name>
</gene>
<name>K4F968_9CAUD</name>
<proteinExistence type="predicted"/>
<dbReference type="EMBL" id="JN882284">
    <property type="protein sequence ID" value="AFC21265.1"/>
    <property type="molecule type" value="Genomic_DNA"/>
</dbReference>
<reference evidence="1 2" key="1">
    <citation type="journal article" date="2012" name="J. Virol.">
        <title>Genome Sequence of Cronobacter sakazakii Myovirus vB_CsaM_GAP31.</title>
        <authorList>
            <person name="Abbasifar R."/>
            <person name="Kropinski A.M."/>
            <person name="Sabour P.M."/>
            <person name="Ackermann H.W."/>
            <person name="Alanis Villa A."/>
            <person name="Abbasifar A."/>
            <person name="Griffiths M.W."/>
        </authorList>
    </citation>
    <scope>NUCLEOTIDE SEQUENCE [LARGE SCALE GENOMIC DNA]</scope>
</reference>
<dbReference type="Proteomes" id="UP000000458">
    <property type="component" value="Segment"/>
</dbReference>
<dbReference type="OrthoDB" id="39851at10239"/>
<sequence length="79" mass="8957">MNTLDMHTKEFQAWWIHQTRFQLTSEMIEAGAGWCACLIERHNIKSNAGKLRGIDPYCSGWNAAVDFILLSGDKDENNG</sequence>
<evidence type="ECO:0000313" key="1">
    <source>
        <dbReference type="EMBL" id="AFC21265.1"/>
    </source>
</evidence>
<dbReference type="RefSeq" id="YP_006986920.1">
    <property type="nucleotide sequence ID" value="NC_019400.1"/>
</dbReference>
<evidence type="ECO:0000313" key="2">
    <source>
        <dbReference type="Proteomes" id="UP000000458"/>
    </source>
</evidence>
<accession>K4F968</accession>
<keyword evidence="2" id="KW-1185">Reference proteome</keyword>
<dbReference type="GeneID" id="13993698"/>
<organism evidence="1 2">
    <name type="scientific">Cronobacter phage vB_CsaM_GAP31</name>
    <dbReference type="NCBI Taxonomy" id="1141135"/>
    <lineage>
        <taxon>Viruses</taxon>
        <taxon>Duplodnaviria</taxon>
        <taxon>Heunggongvirae</taxon>
        <taxon>Uroviricota</taxon>
        <taxon>Caudoviricetes</taxon>
        <taxon>Vequintavirinae</taxon>
        <taxon>Seunavirus</taxon>
        <taxon>Seunavirus GAP31</taxon>
    </lineage>
</organism>